<keyword evidence="6 10" id="KW-0808">Transferase</keyword>
<evidence type="ECO:0000256" key="4">
    <source>
        <dbReference type="ARBA" id="ARBA00007317"/>
    </source>
</evidence>
<comment type="subunit">
    <text evidence="5">Forms a 24-polypeptide structural core with octahedral symmetry. Part of the 2-oxoglutarate dehydrogenase (OGDH) complex composed of E1 (2-oxoglutarate dehydrogenase), E2 (dihydrolipoamide succinyltransferase) and E3 (dihydrolipoamide dehydrogenase); the complex contains multiple copies of the three enzymatic components (E1, E2 and E3).</text>
</comment>
<dbReference type="GO" id="GO:0031405">
    <property type="term" value="F:lipoic acid binding"/>
    <property type="evidence" value="ECO:0007669"/>
    <property type="project" value="TreeGrafter"/>
</dbReference>
<dbReference type="GO" id="GO:0005737">
    <property type="term" value="C:cytoplasm"/>
    <property type="evidence" value="ECO:0007669"/>
    <property type="project" value="TreeGrafter"/>
</dbReference>
<dbReference type="InterPro" id="IPR036625">
    <property type="entry name" value="E3-bd_dom_sf"/>
</dbReference>
<dbReference type="Pfam" id="PF02817">
    <property type="entry name" value="E3_binding"/>
    <property type="match status" value="1"/>
</dbReference>
<dbReference type="STRING" id="645517.A6F65_01540"/>
<evidence type="ECO:0000313" key="15">
    <source>
        <dbReference type="Proteomes" id="UP000092698"/>
    </source>
</evidence>
<evidence type="ECO:0000256" key="11">
    <source>
        <dbReference type="SAM" id="MobiDB-lite"/>
    </source>
</evidence>
<dbReference type="SUPFAM" id="SSF47005">
    <property type="entry name" value="Peripheral subunit-binding domain of 2-oxo acid dehydrogenase complex"/>
    <property type="match status" value="1"/>
</dbReference>
<comment type="catalytic activity">
    <reaction evidence="9">
        <text>N(6)-[(R)-dihydrolipoyl]-L-lysyl-[protein] + succinyl-CoA = N(6)-[(R)-S(8)-succinyldihydrolipoyl]-L-lysyl-[protein] + CoA</text>
        <dbReference type="Rhea" id="RHEA:15213"/>
        <dbReference type="Rhea" id="RHEA-COMP:10475"/>
        <dbReference type="Rhea" id="RHEA-COMP:20092"/>
        <dbReference type="ChEBI" id="CHEBI:57287"/>
        <dbReference type="ChEBI" id="CHEBI:57292"/>
        <dbReference type="ChEBI" id="CHEBI:83100"/>
        <dbReference type="ChEBI" id="CHEBI:83120"/>
        <dbReference type="EC" id="2.3.1.61"/>
    </reaction>
</comment>
<dbReference type="Pfam" id="PF00364">
    <property type="entry name" value="Biotin_lipoyl"/>
    <property type="match status" value="1"/>
</dbReference>
<dbReference type="PATRIC" id="fig|645517.4.peg.1532"/>
<dbReference type="Gene3D" id="2.40.50.100">
    <property type="match status" value="1"/>
</dbReference>
<keyword evidence="7 10" id="KW-0450">Lipoyl</keyword>
<feature type="compositionally biased region" description="Acidic residues" evidence="11">
    <location>
        <begin position="104"/>
        <end position="113"/>
    </location>
</feature>
<evidence type="ECO:0000256" key="7">
    <source>
        <dbReference type="ARBA" id="ARBA00022823"/>
    </source>
</evidence>
<evidence type="ECO:0000259" key="13">
    <source>
        <dbReference type="PROSITE" id="PS51826"/>
    </source>
</evidence>
<dbReference type="PANTHER" id="PTHR43178:SF5">
    <property type="entry name" value="LIPOAMIDE ACYLTRANSFERASE COMPONENT OF BRANCHED-CHAIN ALPHA-KETO ACID DEHYDROGENASE COMPLEX, MITOCHONDRIAL"/>
    <property type="match status" value="1"/>
</dbReference>
<dbReference type="InterPro" id="IPR000089">
    <property type="entry name" value="Biotin_lipoyl"/>
</dbReference>
<comment type="cofactor">
    <cofactor evidence="1 10">
        <name>(R)-lipoate</name>
        <dbReference type="ChEBI" id="CHEBI:83088"/>
    </cofactor>
</comment>
<dbReference type="InterPro" id="IPR003016">
    <property type="entry name" value="2-oxoA_DH_lipoyl-BS"/>
</dbReference>
<dbReference type="InterPro" id="IPR023213">
    <property type="entry name" value="CAT-like_dom_sf"/>
</dbReference>
<dbReference type="RefSeq" id="WP_067787407.1">
    <property type="nucleotide sequence ID" value="NZ_CP016545.1"/>
</dbReference>
<dbReference type="KEGG" id="anh:A6F65_01540"/>
<dbReference type="InterPro" id="IPR001078">
    <property type="entry name" value="2-oxoacid_DH_actylTfrase"/>
</dbReference>
<dbReference type="Gene3D" id="4.10.320.10">
    <property type="entry name" value="E3-binding domain"/>
    <property type="match status" value="1"/>
</dbReference>
<organism evidence="14 15">
    <name type="scientific">Paraurantiacibacter namhicola</name>
    <dbReference type="NCBI Taxonomy" id="645517"/>
    <lineage>
        <taxon>Bacteria</taxon>
        <taxon>Pseudomonadati</taxon>
        <taxon>Pseudomonadota</taxon>
        <taxon>Alphaproteobacteria</taxon>
        <taxon>Sphingomonadales</taxon>
        <taxon>Erythrobacteraceae</taxon>
        <taxon>Paraurantiacibacter</taxon>
    </lineage>
</organism>
<evidence type="ECO:0000256" key="9">
    <source>
        <dbReference type="ARBA" id="ARBA00052761"/>
    </source>
</evidence>
<dbReference type="Gene3D" id="3.30.559.10">
    <property type="entry name" value="Chloramphenicol acetyltransferase-like domain"/>
    <property type="match status" value="1"/>
</dbReference>
<feature type="domain" description="Peripheral subunit-binding (PSBD)" evidence="13">
    <location>
        <begin position="156"/>
        <end position="192"/>
    </location>
</feature>
<dbReference type="GO" id="GO:0016407">
    <property type="term" value="F:acetyltransferase activity"/>
    <property type="evidence" value="ECO:0007669"/>
    <property type="project" value="TreeGrafter"/>
</dbReference>
<dbReference type="CDD" id="cd06849">
    <property type="entry name" value="lipoyl_domain"/>
    <property type="match status" value="1"/>
</dbReference>
<feature type="domain" description="Lipoyl-binding" evidence="12">
    <location>
        <begin position="3"/>
        <end position="78"/>
    </location>
</feature>
<comment type="similarity">
    <text evidence="4 10">Belongs to the 2-oxoacid dehydrogenase family.</text>
</comment>
<dbReference type="EMBL" id="CP016545">
    <property type="protein sequence ID" value="ANU07842.1"/>
    <property type="molecule type" value="Genomic_DNA"/>
</dbReference>
<feature type="region of interest" description="Disordered" evidence="11">
    <location>
        <begin position="103"/>
        <end position="157"/>
    </location>
</feature>
<keyword evidence="8 10" id="KW-0012">Acyltransferase</keyword>
<dbReference type="SUPFAM" id="SSF52777">
    <property type="entry name" value="CoA-dependent acyltransferases"/>
    <property type="match status" value="1"/>
</dbReference>
<sequence>MSKFTFNMPDVGEGVAEAEIVGWQVKVGDMVEEDQHLVDVMTDKATIDIESPVTGKVLEVAGEEGDIVSVGAMLLVIEVEGEEAETAPAPAPKAEVVEERIEVENPDASDADDAIERGQDERPSTSSRQADVASETSSPAQPEPDEGPGKSSAKVLATPAVRQRARDLGIDLSEVKPSEGGRVRHGDLDQFLSYNSGGGYGSARGARADEAIKVIGLRKRIAENMAASKRAIPHFSYVEECDVTELEKLRGDLNADRGDKPKLTLLPLIISAICRSLPGFPMINARFDDEANVVTRHGSVHLGMATMTDNGLMVPVIRDAQSRNLWQLANEIARLADAARTGKAKSEELSGSTLTVTSLGPLGGVATTPVINRPEVAIIGPNRIVERPMFVSDGMGGERIEKRKLMNISISCDHRVVDGYDAAAFVQQLKKLLETPALLLAN</sequence>
<keyword evidence="15" id="KW-1185">Reference proteome</keyword>
<comment type="pathway">
    <text evidence="3">Amino-acid degradation; L-lysine degradation via saccharopine pathway; glutaryl-CoA from L-lysine: step 6/6.</text>
</comment>
<dbReference type="InterPro" id="IPR050743">
    <property type="entry name" value="2-oxoacid_DH_E2_comp"/>
</dbReference>
<feature type="compositionally biased region" description="Polar residues" evidence="11">
    <location>
        <begin position="124"/>
        <end position="140"/>
    </location>
</feature>
<comment type="function">
    <text evidence="2">E2 component of the 2-oxoglutarate dehydrogenase (OGDH) complex which catalyzes the second step in the conversion of 2-oxoglutarate to succinyl-CoA and CO(2).</text>
</comment>
<dbReference type="Pfam" id="PF00198">
    <property type="entry name" value="2-oxoacid_dh"/>
    <property type="match status" value="1"/>
</dbReference>
<evidence type="ECO:0000256" key="10">
    <source>
        <dbReference type="RuleBase" id="RU003423"/>
    </source>
</evidence>
<evidence type="ECO:0000256" key="6">
    <source>
        <dbReference type="ARBA" id="ARBA00022679"/>
    </source>
</evidence>
<dbReference type="OrthoDB" id="9805770at2"/>
<dbReference type="AlphaFoldDB" id="A0A1C7D905"/>
<gene>
    <name evidence="14" type="primary">bkdB</name>
    <name evidence="14" type="ORF">A6F65_01540</name>
</gene>
<evidence type="ECO:0000259" key="12">
    <source>
        <dbReference type="PROSITE" id="PS50968"/>
    </source>
</evidence>
<dbReference type="SUPFAM" id="SSF51230">
    <property type="entry name" value="Single hybrid motif"/>
    <property type="match status" value="1"/>
</dbReference>
<dbReference type="PROSITE" id="PS51826">
    <property type="entry name" value="PSBD"/>
    <property type="match status" value="1"/>
</dbReference>
<evidence type="ECO:0000313" key="14">
    <source>
        <dbReference type="EMBL" id="ANU07842.1"/>
    </source>
</evidence>
<dbReference type="EC" id="2.3.1.-" evidence="10"/>
<evidence type="ECO:0000256" key="8">
    <source>
        <dbReference type="ARBA" id="ARBA00023315"/>
    </source>
</evidence>
<dbReference type="PROSITE" id="PS00189">
    <property type="entry name" value="LIPOYL"/>
    <property type="match status" value="1"/>
</dbReference>
<dbReference type="Proteomes" id="UP000092698">
    <property type="component" value="Chromosome"/>
</dbReference>
<proteinExistence type="inferred from homology"/>
<evidence type="ECO:0000256" key="5">
    <source>
        <dbReference type="ARBA" id="ARBA00011666"/>
    </source>
</evidence>
<dbReference type="PROSITE" id="PS50968">
    <property type="entry name" value="BIOTINYL_LIPOYL"/>
    <property type="match status" value="1"/>
</dbReference>
<evidence type="ECO:0000256" key="1">
    <source>
        <dbReference type="ARBA" id="ARBA00001938"/>
    </source>
</evidence>
<feature type="compositionally biased region" description="Basic and acidic residues" evidence="11">
    <location>
        <begin position="114"/>
        <end position="123"/>
    </location>
</feature>
<dbReference type="GO" id="GO:0004149">
    <property type="term" value="F:dihydrolipoyllysine-residue succinyltransferase activity"/>
    <property type="evidence" value="ECO:0007669"/>
    <property type="project" value="UniProtKB-EC"/>
</dbReference>
<dbReference type="InterPro" id="IPR011053">
    <property type="entry name" value="Single_hybrid_motif"/>
</dbReference>
<protein>
    <recommendedName>
        <fullName evidence="10">Dihydrolipoamide acetyltransferase component of pyruvate dehydrogenase complex</fullName>
        <ecNumber evidence="10">2.3.1.-</ecNumber>
    </recommendedName>
</protein>
<dbReference type="InterPro" id="IPR004167">
    <property type="entry name" value="PSBD"/>
</dbReference>
<accession>A0A1C7D905</accession>
<dbReference type="FunFam" id="3.30.559.10:FF:000007">
    <property type="entry name" value="Dihydrolipoamide acetyltransferase component of pyruvate dehydrogenase complex"/>
    <property type="match status" value="1"/>
</dbReference>
<evidence type="ECO:0000256" key="2">
    <source>
        <dbReference type="ARBA" id="ARBA00004052"/>
    </source>
</evidence>
<evidence type="ECO:0000256" key="3">
    <source>
        <dbReference type="ARBA" id="ARBA00005145"/>
    </source>
</evidence>
<dbReference type="PANTHER" id="PTHR43178">
    <property type="entry name" value="DIHYDROLIPOAMIDE ACETYLTRANSFERASE COMPONENT OF PYRUVATE DEHYDROGENASE COMPLEX"/>
    <property type="match status" value="1"/>
</dbReference>
<reference evidence="14 15" key="1">
    <citation type="submission" date="2016-07" db="EMBL/GenBank/DDBJ databases">
        <title>Complete genome sequence of Altererythrobacter namhicola JCM 16345T, containing esterase-encoding genes.</title>
        <authorList>
            <person name="Cheng H."/>
            <person name="Wu Y.-H."/>
            <person name="Jian S.-L."/>
            <person name="Huo Y.-Y."/>
            <person name="Wang C.-S."/>
            <person name="Xu X.-W."/>
        </authorList>
    </citation>
    <scope>NUCLEOTIDE SEQUENCE [LARGE SCALE GENOMIC DNA]</scope>
    <source>
        <strain evidence="14 15">JCM 16345</strain>
    </source>
</reference>
<name>A0A1C7D905_9SPHN</name>